<comment type="similarity">
    <text evidence="13">Belongs to the cysteine-rich repeat secretory protein family. Plasmodesmata-located proteins (PDLD) subfamily.</text>
</comment>
<evidence type="ECO:0000256" key="12">
    <source>
        <dbReference type="ARBA" id="ARBA00024184"/>
    </source>
</evidence>
<accession>A0AAE1MQJ4</accession>
<keyword evidence="2" id="KW-0813">Transport</keyword>
<feature type="transmembrane region" description="Helical" evidence="14">
    <location>
        <begin position="265"/>
        <end position="285"/>
    </location>
</feature>
<evidence type="ECO:0000256" key="6">
    <source>
        <dbReference type="ARBA" id="ARBA00022729"/>
    </source>
</evidence>
<dbReference type="FunFam" id="3.30.430.20:FF:000001">
    <property type="entry name" value="cysteine-rich repeat secretory protein 3"/>
    <property type="match status" value="1"/>
</dbReference>
<dbReference type="GO" id="GO:0009506">
    <property type="term" value="C:plasmodesma"/>
    <property type="evidence" value="ECO:0007669"/>
    <property type="project" value="UniProtKB-SubCell"/>
</dbReference>
<keyword evidence="3" id="KW-1003">Cell membrane</keyword>
<evidence type="ECO:0000256" key="14">
    <source>
        <dbReference type="SAM" id="Phobius"/>
    </source>
</evidence>
<dbReference type="PROSITE" id="PS51473">
    <property type="entry name" value="GNK2"/>
    <property type="match status" value="2"/>
</dbReference>
<dbReference type="FunFam" id="3.30.430.20:FF:000008">
    <property type="entry name" value="cysteine-rich repeat secretory protein 3"/>
    <property type="match status" value="1"/>
</dbReference>
<sequence>MGMISKCPPIPSLLLLTVSLLLRLHLISAADNTNLVYKGCAEQKLEDPSGIYSQNLQALMTSLVGQSGQKPFSSTTSGDNQNAIMGLYQCRGDLTNSDCYNCVSKIPNLLDKLCGKVAAARVQLVGCNMRYEIVGFKQIPETQLLYRVCGKKVKGSELEERRETAFGMVVSGVKTGGNLFYTGSYQSLYVLGQCEGDLDSADCGDCVKSAEDQAKVQCRNSISAQIHLHRCYISYSFYPNGVPRISSSSSSSESGTGQQHTQKTVALAVGGFAALGFLIACLLFVKSVFRKRSNKY</sequence>
<comment type="caution">
    <text evidence="17">The sequence shown here is derived from an EMBL/GenBank/DDBJ whole genome shotgun (WGS) entry which is preliminary data.</text>
</comment>
<evidence type="ECO:0000256" key="3">
    <source>
        <dbReference type="ARBA" id="ARBA00022475"/>
    </source>
</evidence>
<dbReference type="PANTHER" id="PTHR32080:SF36">
    <property type="entry name" value="PLASMODESMATA-LOCATED PROTEIN 1"/>
    <property type="match status" value="1"/>
</dbReference>
<gene>
    <name evidence="17" type="ORF">QN277_021486</name>
</gene>
<dbReference type="InterPro" id="IPR051378">
    <property type="entry name" value="Cell2Cell_Antifungal"/>
</dbReference>
<dbReference type="InterPro" id="IPR002902">
    <property type="entry name" value="GNK2"/>
</dbReference>
<keyword evidence="6 15" id="KW-0732">Signal</keyword>
<dbReference type="AlphaFoldDB" id="A0AAE1MQJ4"/>
<evidence type="ECO:0000256" key="15">
    <source>
        <dbReference type="SAM" id="SignalP"/>
    </source>
</evidence>
<comment type="subcellular location">
    <subcellularLocation>
        <location evidence="12">Cell junction</location>
        <location evidence="12">Plasmodesma</location>
    </subcellularLocation>
    <subcellularLocation>
        <location evidence="1">Cell membrane</location>
        <topology evidence="1">Single-pass type I membrane protein</topology>
    </subcellularLocation>
</comment>
<dbReference type="GO" id="GO:0046739">
    <property type="term" value="P:transport of virus in multicellular host"/>
    <property type="evidence" value="ECO:0007669"/>
    <property type="project" value="UniProtKB-ARBA"/>
</dbReference>
<evidence type="ECO:0000256" key="1">
    <source>
        <dbReference type="ARBA" id="ARBA00004251"/>
    </source>
</evidence>
<evidence type="ECO:0000256" key="7">
    <source>
        <dbReference type="ARBA" id="ARBA00022737"/>
    </source>
</evidence>
<dbReference type="InterPro" id="IPR038408">
    <property type="entry name" value="GNK2_sf"/>
</dbReference>
<keyword evidence="11" id="KW-1015">Disulfide bond</keyword>
<keyword evidence="10 14" id="KW-0472">Membrane</keyword>
<reference evidence="17" key="1">
    <citation type="submission" date="2023-10" db="EMBL/GenBank/DDBJ databases">
        <title>Chromosome-level genome of the transformable northern wattle, Acacia crassicarpa.</title>
        <authorList>
            <person name="Massaro I."/>
            <person name="Sinha N.R."/>
            <person name="Poethig S."/>
            <person name="Leichty A.R."/>
        </authorList>
    </citation>
    <scope>NUCLEOTIDE SEQUENCE</scope>
    <source>
        <strain evidence="17">Acra3RX</strain>
        <tissue evidence="17">Leaf</tissue>
    </source>
</reference>
<keyword evidence="7" id="KW-0677">Repeat</keyword>
<evidence type="ECO:0000256" key="5">
    <source>
        <dbReference type="ARBA" id="ARBA00022692"/>
    </source>
</evidence>
<keyword evidence="9 14" id="KW-1133">Transmembrane helix</keyword>
<keyword evidence="4" id="KW-0945">Host-virus interaction</keyword>
<dbReference type="Gene3D" id="3.30.430.20">
    <property type="entry name" value="Gnk2 domain, C-X8-C-X2-C motif"/>
    <property type="match status" value="2"/>
</dbReference>
<evidence type="ECO:0000256" key="8">
    <source>
        <dbReference type="ARBA" id="ARBA00022949"/>
    </source>
</evidence>
<evidence type="ECO:0000256" key="4">
    <source>
        <dbReference type="ARBA" id="ARBA00022581"/>
    </source>
</evidence>
<protein>
    <recommendedName>
        <fullName evidence="16">Gnk2-homologous domain-containing protein</fullName>
    </recommendedName>
</protein>
<dbReference type="GO" id="GO:0010497">
    <property type="term" value="P:plasmodesmata-mediated intercellular transport"/>
    <property type="evidence" value="ECO:0007669"/>
    <property type="project" value="TreeGrafter"/>
</dbReference>
<evidence type="ECO:0000256" key="10">
    <source>
        <dbReference type="ARBA" id="ARBA00023136"/>
    </source>
</evidence>
<evidence type="ECO:0000313" key="18">
    <source>
        <dbReference type="Proteomes" id="UP001293593"/>
    </source>
</evidence>
<feature type="chain" id="PRO_5042192595" description="Gnk2-homologous domain-containing protein" evidence="15">
    <location>
        <begin position="30"/>
        <end position="296"/>
    </location>
</feature>
<evidence type="ECO:0000256" key="11">
    <source>
        <dbReference type="ARBA" id="ARBA00023157"/>
    </source>
</evidence>
<name>A0AAE1MQJ4_9FABA</name>
<dbReference type="Proteomes" id="UP001293593">
    <property type="component" value="Unassembled WGS sequence"/>
</dbReference>
<feature type="domain" description="Gnk2-homologous" evidence="16">
    <location>
        <begin position="140"/>
        <end position="240"/>
    </location>
</feature>
<keyword evidence="5 14" id="KW-0812">Transmembrane</keyword>
<keyword evidence="18" id="KW-1185">Reference proteome</keyword>
<dbReference type="GO" id="GO:0005886">
    <property type="term" value="C:plasma membrane"/>
    <property type="evidence" value="ECO:0007669"/>
    <property type="project" value="UniProtKB-SubCell"/>
</dbReference>
<feature type="domain" description="Gnk2-homologous" evidence="16">
    <location>
        <begin position="33"/>
        <end position="136"/>
    </location>
</feature>
<dbReference type="Pfam" id="PF01657">
    <property type="entry name" value="Stress-antifung"/>
    <property type="match status" value="2"/>
</dbReference>
<organism evidence="17 18">
    <name type="scientific">Acacia crassicarpa</name>
    <name type="common">northern wattle</name>
    <dbReference type="NCBI Taxonomy" id="499986"/>
    <lineage>
        <taxon>Eukaryota</taxon>
        <taxon>Viridiplantae</taxon>
        <taxon>Streptophyta</taxon>
        <taxon>Embryophyta</taxon>
        <taxon>Tracheophyta</taxon>
        <taxon>Spermatophyta</taxon>
        <taxon>Magnoliopsida</taxon>
        <taxon>eudicotyledons</taxon>
        <taxon>Gunneridae</taxon>
        <taxon>Pentapetalae</taxon>
        <taxon>rosids</taxon>
        <taxon>fabids</taxon>
        <taxon>Fabales</taxon>
        <taxon>Fabaceae</taxon>
        <taxon>Caesalpinioideae</taxon>
        <taxon>mimosoid clade</taxon>
        <taxon>Acacieae</taxon>
        <taxon>Acacia</taxon>
    </lineage>
</organism>
<dbReference type="PANTHER" id="PTHR32080">
    <property type="entry name" value="ANTIFUNGAL PROTEIN GINKBILOBIN-2-LIKE"/>
    <property type="match status" value="1"/>
</dbReference>
<evidence type="ECO:0000259" key="16">
    <source>
        <dbReference type="PROSITE" id="PS51473"/>
    </source>
</evidence>
<dbReference type="EMBL" id="JAWXYG010000005">
    <property type="protein sequence ID" value="KAK4273010.1"/>
    <property type="molecule type" value="Genomic_DNA"/>
</dbReference>
<evidence type="ECO:0000256" key="9">
    <source>
        <dbReference type="ARBA" id="ARBA00022989"/>
    </source>
</evidence>
<evidence type="ECO:0000256" key="2">
    <source>
        <dbReference type="ARBA" id="ARBA00022448"/>
    </source>
</evidence>
<proteinExistence type="inferred from homology"/>
<evidence type="ECO:0000256" key="13">
    <source>
        <dbReference type="ARBA" id="ARBA00038393"/>
    </source>
</evidence>
<dbReference type="CDD" id="cd23509">
    <property type="entry name" value="Gnk2-like"/>
    <property type="match status" value="2"/>
</dbReference>
<keyword evidence="8" id="KW-0965">Cell junction</keyword>
<evidence type="ECO:0000313" key="17">
    <source>
        <dbReference type="EMBL" id="KAK4273010.1"/>
    </source>
</evidence>
<feature type="signal peptide" evidence="15">
    <location>
        <begin position="1"/>
        <end position="29"/>
    </location>
</feature>